<feature type="domain" description="Virulence factor" evidence="1">
    <location>
        <begin position="7"/>
        <end position="92"/>
    </location>
</feature>
<name>A0A839AJU9_9HYPH</name>
<dbReference type="RefSeq" id="WP_182168175.1">
    <property type="nucleotide sequence ID" value="NZ_JACFXV010000067.1"/>
</dbReference>
<dbReference type="InterPro" id="IPR025989">
    <property type="entry name" value="Virulence_F_dom"/>
</dbReference>
<evidence type="ECO:0000313" key="2">
    <source>
        <dbReference type="EMBL" id="MBA5779346.1"/>
    </source>
</evidence>
<comment type="caution">
    <text evidence="2">The sequence shown here is derived from an EMBL/GenBank/DDBJ whole genome shotgun (WGS) entry which is preliminary data.</text>
</comment>
<dbReference type="AlphaFoldDB" id="A0A839AJU9"/>
<proteinExistence type="predicted"/>
<keyword evidence="3" id="KW-1185">Reference proteome</keyword>
<dbReference type="Pfam" id="PF13769">
    <property type="entry name" value="Virulence_fact"/>
    <property type="match status" value="1"/>
</dbReference>
<protein>
    <submittedName>
        <fullName evidence="2">Virulence factor</fullName>
    </submittedName>
</protein>
<organism evidence="2 3">
    <name type="scientific">Stappia albiluteola</name>
    <dbReference type="NCBI Taxonomy" id="2758565"/>
    <lineage>
        <taxon>Bacteria</taxon>
        <taxon>Pseudomonadati</taxon>
        <taxon>Pseudomonadota</taxon>
        <taxon>Alphaproteobacteria</taxon>
        <taxon>Hyphomicrobiales</taxon>
        <taxon>Stappiaceae</taxon>
        <taxon>Stappia</taxon>
    </lineage>
</organism>
<reference evidence="2 3" key="1">
    <citation type="submission" date="2020-07" db="EMBL/GenBank/DDBJ databases">
        <title>Stappia sp., F7233, whole genome shotgun sequencing project.</title>
        <authorList>
            <person name="Jiang S."/>
            <person name="Liu Z.W."/>
            <person name="Du Z.J."/>
        </authorList>
    </citation>
    <scope>NUCLEOTIDE SEQUENCE [LARGE SCALE GENOMIC DNA]</scope>
    <source>
        <strain evidence="2 3">F7233</strain>
    </source>
</reference>
<accession>A0A839AJU9</accession>
<sequence>MAERIIVYWRDIPAQILVRAGRKAARRELPERFIQAIDRCAMSVGVKDSDAYLAEWRRGSPEEIAGDLEAAADKALTEIDAVYTAERLKALIAAGGFDNA</sequence>
<gene>
    <name evidence="2" type="ORF">H2509_19625</name>
</gene>
<dbReference type="EMBL" id="JACFXV010000067">
    <property type="protein sequence ID" value="MBA5779346.1"/>
    <property type="molecule type" value="Genomic_DNA"/>
</dbReference>
<evidence type="ECO:0000259" key="1">
    <source>
        <dbReference type="Pfam" id="PF13769"/>
    </source>
</evidence>
<dbReference type="Proteomes" id="UP000541109">
    <property type="component" value="Unassembled WGS sequence"/>
</dbReference>
<evidence type="ECO:0000313" key="3">
    <source>
        <dbReference type="Proteomes" id="UP000541109"/>
    </source>
</evidence>